<reference evidence="10" key="1">
    <citation type="submission" date="2025-08" db="UniProtKB">
        <authorList>
            <consortium name="RefSeq"/>
        </authorList>
    </citation>
    <scope>IDENTIFICATION</scope>
</reference>
<comment type="similarity">
    <text evidence="6">Belongs to the BCOR family.</text>
</comment>
<organism evidence="9 10">
    <name type="scientific">Galendromus occidentalis</name>
    <name type="common">western predatory mite</name>
    <dbReference type="NCBI Taxonomy" id="34638"/>
    <lineage>
        <taxon>Eukaryota</taxon>
        <taxon>Metazoa</taxon>
        <taxon>Ecdysozoa</taxon>
        <taxon>Arthropoda</taxon>
        <taxon>Chelicerata</taxon>
        <taxon>Arachnida</taxon>
        <taxon>Acari</taxon>
        <taxon>Parasitiformes</taxon>
        <taxon>Mesostigmata</taxon>
        <taxon>Gamasina</taxon>
        <taxon>Phytoseioidea</taxon>
        <taxon>Phytoseiidae</taxon>
        <taxon>Typhlodrominae</taxon>
        <taxon>Galendromus</taxon>
    </lineage>
</organism>
<feature type="compositionally biased region" description="Pro residues" evidence="8">
    <location>
        <begin position="693"/>
        <end position="702"/>
    </location>
</feature>
<dbReference type="InterPro" id="IPR036770">
    <property type="entry name" value="Ankyrin_rpt-contain_sf"/>
</dbReference>
<dbReference type="Pfam" id="PF00023">
    <property type="entry name" value="Ank"/>
    <property type="match status" value="1"/>
</dbReference>
<proteinExistence type="inferred from homology"/>
<dbReference type="PRINTS" id="PR01415">
    <property type="entry name" value="ANKYRIN"/>
</dbReference>
<dbReference type="InterPro" id="IPR002110">
    <property type="entry name" value="Ankyrin_rpt"/>
</dbReference>
<keyword evidence="7" id="KW-0040">ANK repeat</keyword>
<dbReference type="AlphaFoldDB" id="A0AAJ6QXV8"/>
<evidence type="ECO:0000256" key="1">
    <source>
        <dbReference type="ARBA" id="ARBA00004175"/>
    </source>
</evidence>
<dbReference type="Gene3D" id="1.25.40.20">
    <property type="entry name" value="Ankyrin repeat-containing domain"/>
    <property type="match status" value="1"/>
</dbReference>
<keyword evidence="5" id="KW-1053">Target membrane</keyword>
<dbReference type="PROSITE" id="PS50297">
    <property type="entry name" value="ANK_REP_REGION"/>
    <property type="match status" value="2"/>
</dbReference>
<feature type="region of interest" description="Disordered" evidence="8">
    <location>
        <begin position="680"/>
        <end position="702"/>
    </location>
</feature>
<dbReference type="PANTHER" id="PTHR24117:SF9">
    <property type="entry name" value="BCL-6 COREPRESSOR PCGF1 BINDING DOMAIN-CONTAINING PROTEIN"/>
    <property type="match status" value="1"/>
</dbReference>
<keyword evidence="4" id="KW-0800">Toxin</keyword>
<feature type="repeat" description="ANK" evidence="7">
    <location>
        <begin position="477"/>
        <end position="509"/>
    </location>
</feature>
<name>A0AAJ6QXV8_9ACAR</name>
<gene>
    <name evidence="10" type="primary">LOC100902038</name>
</gene>
<dbReference type="GO" id="GO:0000122">
    <property type="term" value="P:negative regulation of transcription by RNA polymerase II"/>
    <property type="evidence" value="ECO:0007669"/>
    <property type="project" value="TreeGrafter"/>
</dbReference>
<dbReference type="SMART" id="SM00248">
    <property type="entry name" value="ANK"/>
    <property type="match status" value="3"/>
</dbReference>
<dbReference type="GO" id="GO:0044231">
    <property type="term" value="C:host cell presynaptic membrane"/>
    <property type="evidence" value="ECO:0007669"/>
    <property type="project" value="UniProtKB-KW"/>
</dbReference>
<feature type="region of interest" description="Disordered" evidence="8">
    <location>
        <begin position="14"/>
        <end position="37"/>
    </location>
</feature>
<dbReference type="SUPFAM" id="SSF48403">
    <property type="entry name" value="Ankyrin repeat"/>
    <property type="match status" value="1"/>
</dbReference>
<dbReference type="GO" id="GO:0003714">
    <property type="term" value="F:transcription corepressor activity"/>
    <property type="evidence" value="ECO:0007669"/>
    <property type="project" value="TreeGrafter"/>
</dbReference>
<sequence>MYYSFASPFADLGNAGVTRSPARPTESASTFPLDLSSKTPPLARDLFDQQRAALAAASMLSSRAFSEWCPSIMGGCGGGAASPVIPSSESSSSSSLSSSLPSSLKGFAESKSPPLALPPQSSAFLEKQKQLAALMFSCHAALMDPVAMFRAQSLQHAFASQGPQFGPAPPVFPAFDASMWTARGFDASSRSDEATTNTQIPTNQQQHQQQQSSNGQQQPPNLTQQEQQHQNLNQQAQIVQQEQQCQKEQQQQQQQHQLIQNPPQQHQQQQQQLLQPKAPLTSIKTEKTFQPWKDDVVKPKKTPFNIEALSKPDDNTSTTTPNGPAVKDDAVKVEFKYSLHPKKRRLASPETCVDTCGTSSAVLKPKKRLVQVLQKWDEASAASALVGTSMSTSPTIASLASSAVSDQEQQESLLHRAARTGNLEMVNFCLERCGEVDINQKGRSNTTALHEAAANGFVTIARVLLEKGAHTESETVTGLRPIHEAAAKGHTEVVRLLLSFGAEANAKTYSGETSANIAGMLDFKIIKQLLEEFCEDNSFVDEQGAIDNNIPSKRRPWTFFGNATCIDRCHAEAGFDVLQGAPDFSLVPEIAIRTFRVLRHLDDGSLQTLTCAHLDELIASTGLTDVGVFLRTIGDEISNQIVFNVDKSMESDAFSKYYPHLANVRAIRWDEESKRLLSQALSRGQETVQAGPSTPPQAPPPT</sequence>
<feature type="compositionally biased region" description="Low complexity" evidence="8">
    <location>
        <begin position="195"/>
        <end position="235"/>
    </location>
</feature>
<dbReference type="GO" id="GO:0006887">
    <property type="term" value="P:exocytosis"/>
    <property type="evidence" value="ECO:0007669"/>
    <property type="project" value="UniProtKB-KW"/>
</dbReference>
<evidence type="ECO:0000256" key="4">
    <source>
        <dbReference type="ARBA" id="ARBA00023028"/>
    </source>
</evidence>
<keyword evidence="2" id="KW-0268">Exocytosis</keyword>
<evidence type="ECO:0000256" key="6">
    <source>
        <dbReference type="ARBA" id="ARBA00034703"/>
    </source>
</evidence>
<feature type="region of interest" description="Disordered" evidence="8">
    <location>
        <begin position="306"/>
        <end position="326"/>
    </location>
</feature>
<dbReference type="GO" id="GO:0005634">
    <property type="term" value="C:nucleus"/>
    <property type="evidence" value="ECO:0007669"/>
    <property type="project" value="TreeGrafter"/>
</dbReference>
<evidence type="ECO:0000313" key="9">
    <source>
        <dbReference type="Proteomes" id="UP000694867"/>
    </source>
</evidence>
<comment type="subcellular location">
    <subcellularLocation>
        <location evidence="1">Target cell membrane</location>
    </subcellularLocation>
</comment>
<evidence type="ECO:0000256" key="2">
    <source>
        <dbReference type="ARBA" id="ARBA00022483"/>
    </source>
</evidence>
<evidence type="ECO:0000313" key="10">
    <source>
        <dbReference type="RefSeq" id="XP_003747390.1"/>
    </source>
</evidence>
<feature type="region of interest" description="Disordered" evidence="8">
    <location>
        <begin position="254"/>
        <end position="275"/>
    </location>
</feature>
<protein>
    <submittedName>
        <fullName evidence="10">Uncharacterized protein LOC100902038</fullName>
    </submittedName>
</protein>
<dbReference type="Pfam" id="PF12796">
    <property type="entry name" value="Ank_2"/>
    <property type="match status" value="1"/>
</dbReference>
<dbReference type="PROSITE" id="PS50088">
    <property type="entry name" value="ANK_REPEAT"/>
    <property type="match status" value="2"/>
</dbReference>
<keyword evidence="9" id="KW-1185">Reference proteome</keyword>
<feature type="region of interest" description="Disordered" evidence="8">
    <location>
        <begin position="186"/>
        <end position="235"/>
    </location>
</feature>
<dbReference type="InterPro" id="IPR047144">
    <property type="entry name" value="BCOR-like"/>
</dbReference>
<keyword evidence="4" id="KW-0638">Presynaptic neurotoxin</keyword>
<accession>A0AAJ6QXV8</accession>
<dbReference type="Proteomes" id="UP000694867">
    <property type="component" value="Unplaced"/>
</dbReference>
<keyword evidence="5" id="KW-0472">Membrane</keyword>
<dbReference type="GeneID" id="100902038"/>
<dbReference type="PANTHER" id="PTHR24117">
    <property type="entry name" value="AGAP007537-PB"/>
    <property type="match status" value="1"/>
</dbReference>
<evidence type="ECO:0000256" key="5">
    <source>
        <dbReference type="ARBA" id="ARBA00023298"/>
    </source>
</evidence>
<feature type="repeat" description="ANK" evidence="7">
    <location>
        <begin position="444"/>
        <end position="476"/>
    </location>
</feature>
<dbReference type="RefSeq" id="XP_003747390.1">
    <property type="nucleotide sequence ID" value="XM_003747342.1"/>
</dbReference>
<evidence type="ECO:0000256" key="8">
    <source>
        <dbReference type="SAM" id="MobiDB-lite"/>
    </source>
</evidence>
<evidence type="ECO:0000256" key="7">
    <source>
        <dbReference type="PROSITE-ProRule" id="PRU00023"/>
    </source>
</evidence>
<dbReference type="GO" id="GO:0044218">
    <property type="term" value="C:other organism cell membrane"/>
    <property type="evidence" value="ECO:0007669"/>
    <property type="project" value="UniProtKB-KW"/>
</dbReference>
<evidence type="ECO:0000256" key="3">
    <source>
        <dbReference type="ARBA" id="ARBA00022537"/>
    </source>
</evidence>
<keyword evidence="3" id="KW-1052">Target cell membrane</keyword>
<keyword evidence="4" id="KW-0528">Neurotoxin</keyword>
<dbReference type="KEGG" id="goe:100902038"/>